<organism evidence="1 2">
    <name type="scientific">Diphasiastrum complanatum</name>
    <name type="common">Issler's clubmoss</name>
    <name type="synonym">Lycopodium complanatum</name>
    <dbReference type="NCBI Taxonomy" id="34168"/>
    <lineage>
        <taxon>Eukaryota</taxon>
        <taxon>Viridiplantae</taxon>
        <taxon>Streptophyta</taxon>
        <taxon>Embryophyta</taxon>
        <taxon>Tracheophyta</taxon>
        <taxon>Lycopodiopsida</taxon>
        <taxon>Lycopodiales</taxon>
        <taxon>Lycopodiaceae</taxon>
        <taxon>Lycopodioideae</taxon>
        <taxon>Diphasiastrum</taxon>
    </lineage>
</organism>
<proteinExistence type="predicted"/>
<comment type="caution">
    <text evidence="1">The sequence shown here is derived from an EMBL/GenBank/DDBJ whole genome shotgun (WGS) entry which is preliminary data.</text>
</comment>
<reference evidence="2" key="1">
    <citation type="journal article" date="2024" name="Proc. Natl. Acad. Sci. U.S.A.">
        <title>Extraordinary preservation of gene collinearity over three hundred million years revealed in homosporous lycophytes.</title>
        <authorList>
            <person name="Li C."/>
            <person name="Wickell D."/>
            <person name="Kuo L.Y."/>
            <person name="Chen X."/>
            <person name="Nie B."/>
            <person name="Liao X."/>
            <person name="Peng D."/>
            <person name="Ji J."/>
            <person name="Jenkins J."/>
            <person name="Williams M."/>
            <person name="Shu S."/>
            <person name="Plott C."/>
            <person name="Barry K."/>
            <person name="Rajasekar S."/>
            <person name="Grimwood J."/>
            <person name="Han X."/>
            <person name="Sun S."/>
            <person name="Hou Z."/>
            <person name="He W."/>
            <person name="Dai G."/>
            <person name="Sun C."/>
            <person name="Schmutz J."/>
            <person name="Leebens-Mack J.H."/>
            <person name="Li F.W."/>
            <person name="Wang L."/>
        </authorList>
    </citation>
    <scope>NUCLEOTIDE SEQUENCE [LARGE SCALE GENOMIC DNA]</scope>
    <source>
        <strain evidence="2">cv. PW_Plant_1</strain>
    </source>
</reference>
<sequence>MWLRYARDLWKDRAFCPATPFFGDAKELEPEGASFTAQSQMPILLHSVRTLKSHPSCLRNGRWRAFSLQKQRLSEMQKVCQSHEVEQSHKNVLVVIGGGAAGIFGALRAKAMCSNLHVVVLEKGRLLSKVKVSGGGRCNVTTGLYVDPLHLAEQYPRGCKELKGSFFRAHGPSDTADWFLQHGVLLKTEEDGRMFPVTDDSSTIVNCLVNEAKRLDVLLQTGATVNSIKSCKNGTFSIEVHKRGSLLMDNMTADFILLATGSARQGYKLAAQLGHTIIEPRPSLFTFKVSDPIINELKGVSFVNVQAVLEVQDDTKKNSSFTQVGPLLITHWGLSGPVVLRLSAWAARELYSSGYQGTLWVDFVPSMEFDQLKQILAKHREMSRGRKLGSGAPPKFMLVRRFWQYLLMRQGLDVDMTWSTLSQKHLDQLVALMKRCSFTVDGKGEFKEEFVTAGGVPLFEVDLKTMQSKKCSGLYLAGEILNVDGVTGGFNFQNAWTGGFVAGSSVSALAVADCA</sequence>
<name>A0ACC2ERN8_DIPCM</name>
<dbReference type="EMBL" id="CM055092">
    <property type="protein sequence ID" value="KAJ7569086.1"/>
    <property type="molecule type" value="Genomic_DNA"/>
</dbReference>
<accession>A0ACC2ERN8</accession>
<evidence type="ECO:0000313" key="1">
    <source>
        <dbReference type="EMBL" id="KAJ7569086.1"/>
    </source>
</evidence>
<dbReference type="Proteomes" id="UP001162992">
    <property type="component" value="Chromosome 1"/>
</dbReference>
<keyword evidence="2" id="KW-1185">Reference proteome</keyword>
<protein>
    <submittedName>
        <fullName evidence="1">Uncharacterized protein</fullName>
    </submittedName>
</protein>
<evidence type="ECO:0000313" key="2">
    <source>
        <dbReference type="Proteomes" id="UP001162992"/>
    </source>
</evidence>
<gene>
    <name evidence="1" type="ORF">O6H91_01G060100</name>
</gene>